<feature type="binding site" evidence="7">
    <location>
        <position position="348"/>
    </location>
    <ligand>
        <name>Mn(2+)</name>
        <dbReference type="ChEBI" id="CHEBI:29035"/>
        <label>1</label>
    </ligand>
</feature>
<dbReference type="Pfam" id="PF02272">
    <property type="entry name" value="DHHA1"/>
    <property type="match status" value="1"/>
</dbReference>
<keyword evidence="3 8" id="KW-0812">Transmembrane</keyword>
<keyword evidence="7" id="KW-0464">Manganese</keyword>
<dbReference type="Proteomes" id="UP000254060">
    <property type="component" value="Unassembled WGS sequence"/>
</dbReference>
<dbReference type="GO" id="GO:0016787">
    <property type="term" value="F:hydrolase activity"/>
    <property type="evidence" value="ECO:0007669"/>
    <property type="project" value="UniProtKB-UniRule"/>
</dbReference>
<dbReference type="Pfam" id="PF01368">
    <property type="entry name" value="DHH"/>
    <property type="match status" value="1"/>
</dbReference>
<dbReference type="RefSeq" id="WP_029333998.1">
    <property type="nucleotide sequence ID" value="NZ_UGGP01000001.1"/>
</dbReference>
<evidence type="ECO:0000259" key="9">
    <source>
        <dbReference type="SMART" id="SM00267"/>
    </source>
</evidence>
<dbReference type="AlphaFoldDB" id="A0A377FXT8"/>
<keyword evidence="10" id="KW-0687">Ribonucleoprotein</keyword>
<evidence type="ECO:0000313" key="10">
    <source>
        <dbReference type="EMBL" id="STO09650.1"/>
    </source>
</evidence>
<comment type="subcellular location">
    <subcellularLocation>
        <location evidence="1">Cell membrane</location>
        <topology evidence="1">Multi-pass membrane protein</topology>
    </subcellularLocation>
</comment>
<keyword evidence="5 6" id="KW-0472">Membrane</keyword>
<dbReference type="GO" id="GO:0005840">
    <property type="term" value="C:ribosome"/>
    <property type="evidence" value="ECO:0007669"/>
    <property type="project" value="UniProtKB-KW"/>
</dbReference>
<dbReference type="SMART" id="SM00267">
    <property type="entry name" value="GGDEF"/>
    <property type="match status" value="1"/>
</dbReference>
<evidence type="ECO:0000256" key="5">
    <source>
        <dbReference type="ARBA" id="ARBA00023136"/>
    </source>
</evidence>
<accession>A0A377FXT8</accession>
<evidence type="ECO:0000256" key="3">
    <source>
        <dbReference type="ARBA" id="ARBA00022692"/>
    </source>
</evidence>
<dbReference type="EC" id="3.1.4.-" evidence="6"/>
<dbReference type="Gene3D" id="3.90.1640.10">
    <property type="entry name" value="inorganic pyrophosphatase (n-terminal core)"/>
    <property type="match status" value="1"/>
</dbReference>
<evidence type="ECO:0000313" key="11">
    <source>
        <dbReference type="Proteomes" id="UP000254060"/>
    </source>
</evidence>
<comment type="catalytic activity">
    <reaction evidence="6">
        <text>3',3'-c-di-AMP + H2O = 5'-O-phosphonoadenylyl-(3'-&gt;5')-adenosine + H(+)</text>
        <dbReference type="Rhea" id="RHEA:54420"/>
        <dbReference type="ChEBI" id="CHEBI:15377"/>
        <dbReference type="ChEBI" id="CHEBI:15378"/>
        <dbReference type="ChEBI" id="CHEBI:71500"/>
        <dbReference type="ChEBI" id="CHEBI:138171"/>
    </reaction>
</comment>
<evidence type="ECO:0000256" key="1">
    <source>
        <dbReference type="ARBA" id="ARBA00004651"/>
    </source>
</evidence>
<evidence type="ECO:0000256" key="6">
    <source>
        <dbReference type="PIRNR" id="PIRNR026583"/>
    </source>
</evidence>
<comment type="function">
    <text evidence="6">Has phosphodiesterase (PDE) activity against cyclic-di-AMP (c-di-AMP).</text>
</comment>
<dbReference type="InterPro" id="IPR003156">
    <property type="entry name" value="DHHA1_dom"/>
</dbReference>
<evidence type="ECO:0000256" key="8">
    <source>
        <dbReference type="SAM" id="Phobius"/>
    </source>
</evidence>
<dbReference type="InterPro" id="IPR001667">
    <property type="entry name" value="DDH_dom"/>
</dbReference>
<dbReference type="SUPFAM" id="SSF64182">
    <property type="entry name" value="DHH phosphoesterases"/>
    <property type="match status" value="1"/>
</dbReference>
<dbReference type="InterPro" id="IPR038763">
    <property type="entry name" value="DHH_sf"/>
</dbReference>
<gene>
    <name evidence="10" type="ORF">NCTC13163_03088</name>
</gene>
<dbReference type="InterPro" id="IPR051319">
    <property type="entry name" value="Oligoribo/pAp-PDE_c-di-AMP_PDE"/>
</dbReference>
<keyword evidence="10" id="KW-0689">Ribosomal protein</keyword>
<dbReference type="Pfam" id="PF21370">
    <property type="entry name" value="PAS_GdpP"/>
    <property type="match status" value="1"/>
</dbReference>
<dbReference type="GO" id="GO:0005886">
    <property type="term" value="C:plasma membrane"/>
    <property type="evidence" value="ECO:0007669"/>
    <property type="project" value="UniProtKB-SubCell"/>
</dbReference>
<feature type="binding site" evidence="7">
    <location>
        <position position="423"/>
    </location>
    <ligand>
        <name>Mn(2+)</name>
        <dbReference type="ChEBI" id="CHEBI:29035"/>
        <label>2</label>
    </ligand>
</feature>
<feature type="binding site" evidence="7">
    <location>
        <position position="354"/>
    </location>
    <ligand>
        <name>Mn(2+)</name>
        <dbReference type="ChEBI" id="CHEBI:29035"/>
        <label>2</label>
    </ligand>
</feature>
<evidence type="ECO:0000256" key="4">
    <source>
        <dbReference type="ARBA" id="ARBA00022989"/>
    </source>
</evidence>
<feature type="domain" description="GGDEF" evidence="9">
    <location>
        <begin position="133"/>
        <end position="302"/>
    </location>
</feature>
<dbReference type="GO" id="GO:0003676">
    <property type="term" value="F:nucleic acid binding"/>
    <property type="evidence" value="ECO:0007669"/>
    <property type="project" value="UniProtKB-UniRule"/>
</dbReference>
<dbReference type="GO" id="GO:0046872">
    <property type="term" value="F:metal ion binding"/>
    <property type="evidence" value="ECO:0007669"/>
    <property type="project" value="UniProtKB-KW"/>
</dbReference>
<dbReference type="InterPro" id="IPR014528">
    <property type="entry name" value="GdpP/PdeA"/>
</dbReference>
<protein>
    <recommendedName>
        <fullName evidence="6">Cyclic-di-AMP phosphodiesterase</fullName>
        <ecNumber evidence="6">3.1.4.-</ecNumber>
    </recommendedName>
</protein>
<comment type="cofactor">
    <cofactor evidence="7">
        <name>Mn(2+)</name>
        <dbReference type="ChEBI" id="CHEBI:29035"/>
    </cofactor>
    <text evidence="7">For phosphodiesterase activity, probably binds 2 Mn(2+) per subunit.</text>
</comment>
<keyword evidence="2 6" id="KW-1003">Cell membrane</keyword>
<dbReference type="PANTHER" id="PTHR47618:SF2">
    <property type="entry name" value="CYCLIC-DI-AMP PHOSPHODIESTERASE GDPP"/>
    <property type="match status" value="1"/>
</dbReference>
<evidence type="ECO:0000256" key="2">
    <source>
        <dbReference type="ARBA" id="ARBA00022475"/>
    </source>
</evidence>
<dbReference type="Gene3D" id="3.30.450.20">
    <property type="entry name" value="PAS domain"/>
    <property type="match status" value="1"/>
</dbReference>
<dbReference type="InterPro" id="IPR049553">
    <property type="entry name" value="GdpP-like_PAS"/>
</dbReference>
<dbReference type="OrthoDB" id="9759476at2"/>
<name>A0A377FXT8_9BACL</name>
<feature type="binding site" evidence="7">
    <location>
        <position position="447"/>
    </location>
    <ligand>
        <name>Mn(2+)</name>
        <dbReference type="ChEBI" id="CHEBI:29035"/>
        <label>2</label>
    </ligand>
</feature>
<keyword evidence="7" id="KW-0479">Metal-binding</keyword>
<dbReference type="Pfam" id="PF24898">
    <property type="entry name" value="GGDEF_GdpP"/>
    <property type="match status" value="1"/>
</dbReference>
<keyword evidence="4 8" id="KW-1133">Transmembrane helix</keyword>
<dbReference type="PIRSF" id="PIRSF026583">
    <property type="entry name" value="YybT"/>
    <property type="match status" value="1"/>
</dbReference>
<reference evidence="10 11" key="1">
    <citation type="submission" date="2018-06" db="EMBL/GenBank/DDBJ databases">
        <authorList>
            <consortium name="Pathogen Informatics"/>
            <person name="Doyle S."/>
        </authorList>
    </citation>
    <scope>NUCLEOTIDE SEQUENCE [LARGE SCALE GENOMIC DNA]</scope>
    <source>
        <strain evidence="10 11">NCTC13163</strain>
    </source>
</reference>
<feature type="binding site" evidence="7">
    <location>
        <position position="502"/>
    </location>
    <ligand>
        <name>Mn(2+)</name>
        <dbReference type="ChEBI" id="CHEBI:29035"/>
        <label>2</label>
    </ligand>
</feature>
<evidence type="ECO:0000256" key="7">
    <source>
        <dbReference type="PIRSR" id="PIRSR026583-50"/>
    </source>
</evidence>
<dbReference type="FunFam" id="3.90.1640.10:FF:000002">
    <property type="entry name" value="Cyclic-di-AMP phosphodiesterase"/>
    <property type="match status" value="1"/>
</dbReference>
<proteinExistence type="inferred from homology"/>
<dbReference type="PANTHER" id="PTHR47618">
    <property type="entry name" value="BIFUNCTIONAL OLIGORIBONUCLEASE AND PAP PHOSPHATASE NRNA"/>
    <property type="match status" value="1"/>
</dbReference>
<organism evidence="10 11">
    <name type="scientific">Exiguobacterium aurantiacum</name>
    <dbReference type="NCBI Taxonomy" id="33987"/>
    <lineage>
        <taxon>Bacteria</taxon>
        <taxon>Bacillati</taxon>
        <taxon>Bacillota</taxon>
        <taxon>Bacilli</taxon>
        <taxon>Bacillales</taxon>
        <taxon>Bacillales Family XII. Incertae Sedis</taxon>
        <taxon>Exiguobacterium</taxon>
    </lineage>
</organism>
<sequence length="663" mass="74874">MHSGEAITSVKNQYRRHAVPYLIGAFVSFGLAFYSIVAAITLFVGTLIFFVYQQATIRRERKAWEQYVHSLSHRIEDVGKEALTGMPIGILVFDENRRISWFNEQSRLIFELEMELGISLDLIHSAFTELIEEEEDEATIEVGDRVYRVLYNKDYQTLYLFDMTDEAEIEQKYSETQTVIGVLYLDNYDEMSTGVDEQVRSEINRRVTVLLNQWAQKHHIYMRRTAADRFFLVMNERTLSELENNRFSILDEVREATKEHKIPLTLSIGIGCGETTLTELGNLSQSSLDLGLGRGGDQVVVKRHNGKVRFFGGKTNPTEKRTRVRARVISNSMRDLIKESSRVLIMGHKNPDMDSLGASIGIMKLAEFVGREAYVVIPAGETSVGIQRLVHEVENDEELYSRFLTEFEAQPLIDDQTLLVIVDTHRPSLVISREILDRAERVVVIDHHRRGEEFIEDPVLVYMEPYASSTCELVTELIEYQAGTRKLSILEATSLLAGIMVDTKGFTLRTGSRTFDAASFLRIQGADTVLVQHFMRQDLDSYIEQSHILESTEIYSGGMAIAVAPDDEPHHQVLIAQSADQLLNMEGVKASFVIAVLPDGRTGISARSLGDVNVQVVMEMLDGGGHLTNAATQLNVGRDQTKAMLKEAIDHYMTDETEGEETE</sequence>
<dbReference type="InterPro" id="IPR000160">
    <property type="entry name" value="GGDEF_dom"/>
</dbReference>
<dbReference type="Gene3D" id="3.10.310.30">
    <property type="match status" value="1"/>
</dbReference>
<keyword evidence="6" id="KW-0378">Hydrolase</keyword>
<dbReference type="EMBL" id="UGGP01000001">
    <property type="protein sequence ID" value="STO09650.1"/>
    <property type="molecule type" value="Genomic_DNA"/>
</dbReference>
<dbReference type="GO" id="GO:0106409">
    <property type="term" value="F:cyclic-di-AMP phosphodiesterase activity"/>
    <property type="evidence" value="ECO:0007669"/>
    <property type="project" value="RHEA"/>
</dbReference>
<comment type="similarity">
    <text evidence="6">Belongs to the GdpP/PdeA phosphodiesterase family.</text>
</comment>
<feature type="transmembrane region" description="Helical" evidence="8">
    <location>
        <begin position="21"/>
        <end position="52"/>
    </location>
</feature>
<feature type="binding site" evidence="7">
    <location>
        <position position="423"/>
    </location>
    <ligand>
        <name>Mn(2+)</name>
        <dbReference type="ChEBI" id="CHEBI:29035"/>
        <label>1</label>
    </ligand>
</feature>
<feature type="binding site" evidence="7">
    <location>
        <position position="352"/>
    </location>
    <ligand>
        <name>Mn(2+)</name>
        <dbReference type="ChEBI" id="CHEBI:29035"/>
        <label>1</label>
    </ligand>
</feature>
<dbReference type="STRING" id="1397694.GCA_000702585_00510"/>